<dbReference type="PROSITE" id="PS50208">
    <property type="entry name" value="CASPASE_P20"/>
    <property type="match status" value="1"/>
</dbReference>
<dbReference type="InterPro" id="IPR033139">
    <property type="entry name" value="Caspase_cys_AS"/>
</dbReference>
<organism evidence="6 7">
    <name type="scientific">Sinanodonta woodiana</name>
    <name type="common">Chinese pond mussel</name>
    <name type="synonym">Anodonta woodiana</name>
    <dbReference type="NCBI Taxonomy" id="1069815"/>
    <lineage>
        <taxon>Eukaryota</taxon>
        <taxon>Metazoa</taxon>
        <taxon>Spiralia</taxon>
        <taxon>Lophotrochozoa</taxon>
        <taxon>Mollusca</taxon>
        <taxon>Bivalvia</taxon>
        <taxon>Autobranchia</taxon>
        <taxon>Heteroconchia</taxon>
        <taxon>Palaeoheterodonta</taxon>
        <taxon>Unionida</taxon>
        <taxon>Unionoidea</taxon>
        <taxon>Unionidae</taxon>
        <taxon>Unioninae</taxon>
        <taxon>Sinanodonta</taxon>
    </lineage>
</organism>
<dbReference type="SMART" id="SM00115">
    <property type="entry name" value="CASc"/>
    <property type="match status" value="1"/>
</dbReference>
<comment type="caution">
    <text evidence="6">The sequence shown here is derived from an EMBL/GenBank/DDBJ whole genome shotgun (WGS) entry which is preliminary data.</text>
</comment>
<dbReference type="Pfam" id="PF00656">
    <property type="entry name" value="Peptidase_C14"/>
    <property type="match status" value="1"/>
</dbReference>
<feature type="compositionally biased region" description="Polar residues" evidence="3">
    <location>
        <begin position="84"/>
        <end position="98"/>
    </location>
</feature>
<dbReference type="InterPro" id="IPR002398">
    <property type="entry name" value="Pept_C14"/>
</dbReference>
<accession>A0ABD3WMW6</accession>
<evidence type="ECO:0000256" key="2">
    <source>
        <dbReference type="RuleBase" id="RU003971"/>
    </source>
</evidence>
<dbReference type="SUPFAM" id="SSF52129">
    <property type="entry name" value="Caspase-like"/>
    <property type="match status" value="1"/>
</dbReference>
<comment type="similarity">
    <text evidence="1 2">Belongs to the peptidase C14A family.</text>
</comment>
<dbReference type="Gene3D" id="3.40.50.1460">
    <property type="match status" value="1"/>
</dbReference>
<evidence type="ECO:0000259" key="5">
    <source>
        <dbReference type="PROSITE" id="PS50208"/>
    </source>
</evidence>
<dbReference type="InterPro" id="IPR011600">
    <property type="entry name" value="Pept_C14_caspase"/>
</dbReference>
<dbReference type="InterPro" id="IPR015917">
    <property type="entry name" value="Pept_C14A"/>
</dbReference>
<dbReference type="PROSITE" id="PS01122">
    <property type="entry name" value="CASPASE_CYS"/>
    <property type="match status" value="1"/>
</dbReference>
<dbReference type="PANTHER" id="PTHR10454:SF210">
    <property type="entry name" value="CASPASE-2"/>
    <property type="match status" value="1"/>
</dbReference>
<dbReference type="InterPro" id="IPR002138">
    <property type="entry name" value="Pept_C14_p10"/>
</dbReference>
<dbReference type="EMBL" id="JBJQND010000005">
    <property type="protein sequence ID" value="KAL3875331.1"/>
    <property type="molecule type" value="Genomic_DNA"/>
</dbReference>
<keyword evidence="7" id="KW-1185">Reference proteome</keyword>
<feature type="region of interest" description="Disordered" evidence="3">
    <location>
        <begin position="79"/>
        <end position="98"/>
    </location>
</feature>
<dbReference type="AlphaFoldDB" id="A0ABD3WMW6"/>
<proteinExistence type="inferred from homology"/>
<dbReference type="PROSITE" id="PS50207">
    <property type="entry name" value="CASPASE_P10"/>
    <property type="match status" value="1"/>
</dbReference>
<evidence type="ECO:0000313" key="6">
    <source>
        <dbReference type="EMBL" id="KAL3875331.1"/>
    </source>
</evidence>
<dbReference type="PRINTS" id="PR00376">
    <property type="entry name" value="IL1BCENZYME"/>
</dbReference>
<feature type="domain" description="Caspase family p10" evidence="4">
    <location>
        <begin position="467"/>
        <end position="554"/>
    </location>
</feature>
<dbReference type="PANTHER" id="PTHR10454">
    <property type="entry name" value="CASPASE"/>
    <property type="match status" value="1"/>
</dbReference>
<evidence type="ECO:0000259" key="4">
    <source>
        <dbReference type="PROSITE" id="PS50207"/>
    </source>
</evidence>
<gene>
    <name evidence="6" type="ORF">ACJMK2_033289</name>
</gene>
<evidence type="ECO:0000256" key="3">
    <source>
        <dbReference type="SAM" id="MobiDB-lite"/>
    </source>
</evidence>
<dbReference type="InterPro" id="IPR001309">
    <property type="entry name" value="Pept_C14_p20"/>
</dbReference>
<evidence type="ECO:0000313" key="7">
    <source>
        <dbReference type="Proteomes" id="UP001634394"/>
    </source>
</evidence>
<dbReference type="Gene3D" id="3.30.70.1470">
    <property type="entry name" value="Caspase-like"/>
    <property type="match status" value="1"/>
</dbReference>
<sequence length="571" mass="65087">MDRMSQQEGINETTLNRSGGHLLEVNVLQEANVNPDKQNRCNSNLPVIVITKISNEQVSDHANDQQRDECPIIVQGIVPDGSENKTNSGLGDPTNTEAVANDSDFEHVYYITDEEDIAFPFMKLFTCLGKKAKPSYTKLGKKKSKEPHIDPFRQTQWKLLNTTNERDVIPRHPYIQQVRGGGMYSPGMSGASADTILQIGKTDSGNVNTLDRPVEVSSGRESLFRNNDVLPYTLSNSDQYDFSHPHRGYAIVIVNQYFTRFYPRNGADVDLLKTRELLQKLGYFNKNIERHNLDKESTLAILQDAKDTDHSKLDSFALIFSSHGHEMEHPRSGKKEHVIYCSDDQYIFTNDILEMFSDKNCPSLKGKPKLFFIQACRGDKTDDGAQIGIQLNDRNAFQEQSNSHYEENGSRSHYYVKNPHEETLKPGMNIESESGLLLDRVQYVDDTDGRRFEDISEDRPIVNCNNDCLVMYAAPSGHCAWRSNKDGSWMLHYLWLEVMSYDYRKPCSFLKILTAVNRKMSDRETNVPDKPLKSCKKAIPVIIHQLDKDIVFKQKIEKYVGYTKTTVTARS</sequence>
<protein>
    <submittedName>
        <fullName evidence="6">Uncharacterized protein</fullName>
    </submittedName>
</protein>
<reference evidence="6 7" key="1">
    <citation type="submission" date="2024-11" db="EMBL/GenBank/DDBJ databases">
        <title>Chromosome-level genome assembly of the freshwater bivalve Anodonta woodiana.</title>
        <authorList>
            <person name="Chen X."/>
        </authorList>
    </citation>
    <scope>NUCLEOTIDE SEQUENCE [LARGE SCALE GENOMIC DNA]</scope>
    <source>
        <strain evidence="6">MN2024</strain>
        <tissue evidence="6">Gills</tissue>
    </source>
</reference>
<feature type="domain" description="Caspase family p20" evidence="5">
    <location>
        <begin position="246"/>
        <end position="380"/>
    </location>
</feature>
<evidence type="ECO:0000256" key="1">
    <source>
        <dbReference type="ARBA" id="ARBA00010134"/>
    </source>
</evidence>
<name>A0ABD3WMW6_SINWO</name>
<dbReference type="Proteomes" id="UP001634394">
    <property type="component" value="Unassembled WGS sequence"/>
</dbReference>
<dbReference type="InterPro" id="IPR029030">
    <property type="entry name" value="Caspase-like_dom_sf"/>
</dbReference>